<evidence type="ECO:0000256" key="2">
    <source>
        <dbReference type="SAM" id="SignalP"/>
    </source>
</evidence>
<protein>
    <submittedName>
        <fullName evidence="3">WD40 domain protein beta Propeller</fullName>
    </submittedName>
</protein>
<dbReference type="Gene3D" id="2.120.10.30">
    <property type="entry name" value="TolB, C-terminal domain"/>
    <property type="match status" value="3"/>
</dbReference>
<gene>
    <name evidence="3" type="ordered locus">Nhal_2871</name>
</gene>
<dbReference type="RefSeq" id="WP_013033790.1">
    <property type="nucleotide sequence ID" value="NC_013960.1"/>
</dbReference>
<reference evidence="4" key="1">
    <citation type="submission" date="2010-04" db="EMBL/GenBank/DDBJ databases">
        <title>Complete genome sequence of Nitrosococcus halophilus Nc4, a salt-adapted, aerobic obligate ammonia-oxidizing sulfur purple bacterium.</title>
        <authorList>
            <consortium name="US DOE Joint Genome Institute"/>
            <person name="Campbell M.A."/>
            <person name="Malfatti S.A."/>
            <person name="Chain P.S.G."/>
            <person name="Heidelberg J.F."/>
            <person name="Ward B.B."/>
            <person name="Klotz M.G."/>
        </authorList>
    </citation>
    <scope>NUCLEOTIDE SEQUENCE [LARGE SCALE GENOMIC DNA]</scope>
    <source>
        <strain evidence="4">Nc4</strain>
    </source>
</reference>
<dbReference type="InterPro" id="IPR011042">
    <property type="entry name" value="6-blade_b-propeller_TolB-like"/>
</dbReference>
<dbReference type="EMBL" id="CP001798">
    <property type="protein sequence ID" value="ADE15936.1"/>
    <property type="molecule type" value="Genomic_DNA"/>
</dbReference>
<dbReference type="eggNOG" id="COG0823">
    <property type="taxonomic scope" value="Bacteria"/>
</dbReference>
<keyword evidence="4" id="KW-1185">Reference proteome</keyword>
<evidence type="ECO:0000313" key="4">
    <source>
        <dbReference type="Proteomes" id="UP000001844"/>
    </source>
</evidence>
<dbReference type="Pfam" id="PF07676">
    <property type="entry name" value="PD40"/>
    <property type="match status" value="4"/>
</dbReference>
<dbReference type="SUPFAM" id="SSF82171">
    <property type="entry name" value="DPP6 N-terminal domain-like"/>
    <property type="match status" value="1"/>
</dbReference>
<dbReference type="STRING" id="472759.Nhal_2871"/>
<name>D5BY25_NITHN</name>
<feature type="chain" id="PRO_5003069263" evidence="2">
    <location>
        <begin position="25"/>
        <end position="358"/>
    </location>
</feature>
<accession>D5BY25</accession>
<dbReference type="AlphaFoldDB" id="D5BY25"/>
<proteinExistence type="inferred from homology"/>
<dbReference type="PANTHER" id="PTHR36842">
    <property type="entry name" value="PROTEIN TOLB HOMOLOG"/>
    <property type="match status" value="1"/>
</dbReference>
<evidence type="ECO:0000256" key="1">
    <source>
        <dbReference type="ARBA" id="ARBA00009820"/>
    </source>
</evidence>
<dbReference type="Proteomes" id="UP000001844">
    <property type="component" value="Chromosome"/>
</dbReference>
<dbReference type="InterPro" id="IPR011659">
    <property type="entry name" value="WD40"/>
</dbReference>
<feature type="signal peptide" evidence="2">
    <location>
        <begin position="1"/>
        <end position="24"/>
    </location>
</feature>
<comment type="similarity">
    <text evidence="1">Belongs to the TolB family.</text>
</comment>
<dbReference type="PANTHER" id="PTHR36842:SF1">
    <property type="entry name" value="PROTEIN TOLB"/>
    <property type="match status" value="1"/>
</dbReference>
<dbReference type="KEGG" id="nhl:Nhal_2871"/>
<evidence type="ECO:0000313" key="3">
    <source>
        <dbReference type="EMBL" id="ADE15936.1"/>
    </source>
</evidence>
<dbReference type="HOGENOM" id="CLU_048333_0_0_6"/>
<keyword evidence="2" id="KW-0732">Signal</keyword>
<sequence length="358" mass="39980">MQKIKGIASGFLAIALGAGTGAMAAEPTDNPTPAAEDLRYPGEKHLTHIRQLTFGGQNAEAYFSFDGSELIFQSTRDNLKCDAIFRMDADGKNVRMVSSGKGVTTCSFIAPDNQSIIYASTHLAGEQCPPKPDYSQGYVWPLYKGYDIFRADPEGDNLVRLTDTPGYDAEAVYSPLGDKIIFTSVRTGDLELFTMNPDGSGVEQLTDEPGYDGGAFFSRDGQWIVWRASRPQGKALEDYQHLLKQGLIRPGQLEIFIMNLEERKPIQLTDNGAANFGPYWHPDGKHIIFSSNMHNPKGRNFDLFLINVETREIEQVTYYPDFDGFPMFSHDGKKLVFASNRNGKVKGETNVFMVDWRW</sequence>
<organism evidence="3 4">
    <name type="scientific">Nitrosococcus halophilus (strain Nc4)</name>
    <dbReference type="NCBI Taxonomy" id="472759"/>
    <lineage>
        <taxon>Bacteria</taxon>
        <taxon>Pseudomonadati</taxon>
        <taxon>Pseudomonadota</taxon>
        <taxon>Gammaproteobacteria</taxon>
        <taxon>Chromatiales</taxon>
        <taxon>Chromatiaceae</taxon>
        <taxon>Nitrosococcus</taxon>
    </lineage>
</organism>